<protein>
    <recommendedName>
        <fullName evidence="5">Carboxypeptidase regulatory-like domain-containing protein</fullName>
    </recommendedName>
</protein>
<evidence type="ECO:0000313" key="3">
    <source>
        <dbReference type="EMBL" id="PBK04592.1"/>
    </source>
</evidence>
<keyword evidence="2" id="KW-0732">Signal</keyword>
<organism evidence="3 4">
    <name type="scientific">Pseudomonas abyssi</name>
    <dbReference type="NCBI Taxonomy" id="170540"/>
    <lineage>
        <taxon>Bacteria</taxon>
        <taxon>Pseudomonadati</taxon>
        <taxon>Pseudomonadota</taxon>
        <taxon>Gammaproteobacteria</taxon>
        <taxon>Pseudomonadales</taxon>
        <taxon>Pseudomonadaceae</taxon>
        <taxon>Pseudomonas</taxon>
    </lineage>
</organism>
<sequence length="162" mass="17384">MPRTELTRAALLLLLWLASAAVQAHGLDVIAQHSEGQVSGLALYSDGTPAAAIYVALVASEDASRVLAQSKTGEDGRFTFAAREDGGMRVIAEGEEGHRAQALVSEVPSSSGSNQSLLLLREDIARLEQHLWWRDVLGGIGYLVGVLGLWALWRSRQSGRAH</sequence>
<feature type="transmembrane region" description="Helical" evidence="1">
    <location>
        <begin position="131"/>
        <end position="153"/>
    </location>
</feature>
<evidence type="ECO:0008006" key="5">
    <source>
        <dbReference type="Google" id="ProtNLM"/>
    </source>
</evidence>
<dbReference type="EMBL" id="NTMR01000010">
    <property type="protein sequence ID" value="PBK04592.1"/>
    <property type="molecule type" value="Genomic_DNA"/>
</dbReference>
<dbReference type="RefSeq" id="WP_096004396.1">
    <property type="nucleotide sequence ID" value="NZ_NTMR01000010.1"/>
</dbReference>
<evidence type="ECO:0000256" key="1">
    <source>
        <dbReference type="SAM" id="Phobius"/>
    </source>
</evidence>
<comment type="caution">
    <text evidence="3">The sequence shown here is derived from an EMBL/GenBank/DDBJ whole genome shotgun (WGS) entry which is preliminary data.</text>
</comment>
<name>A0A2A3MIJ0_9PSED</name>
<keyword evidence="1" id="KW-0812">Transmembrane</keyword>
<feature type="signal peptide" evidence="2">
    <location>
        <begin position="1"/>
        <end position="24"/>
    </location>
</feature>
<reference evidence="3 4" key="1">
    <citation type="submission" date="2017-09" db="EMBL/GenBank/DDBJ databases">
        <title>Pseudomonas abyssi sp. nov. isolated from Abyssopelagic Water.</title>
        <authorList>
            <person name="Wei Y."/>
        </authorList>
    </citation>
    <scope>NUCLEOTIDE SEQUENCE [LARGE SCALE GENOMIC DNA]</scope>
    <source>
        <strain evidence="3 4">MT5</strain>
    </source>
</reference>
<gene>
    <name evidence="3" type="ORF">CNQ84_08170</name>
</gene>
<evidence type="ECO:0000313" key="4">
    <source>
        <dbReference type="Proteomes" id="UP000242313"/>
    </source>
</evidence>
<evidence type="ECO:0000256" key="2">
    <source>
        <dbReference type="SAM" id="SignalP"/>
    </source>
</evidence>
<keyword evidence="1" id="KW-1133">Transmembrane helix</keyword>
<proteinExistence type="predicted"/>
<feature type="chain" id="PRO_5013376888" description="Carboxypeptidase regulatory-like domain-containing protein" evidence="2">
    <location>
        <begin position="25"/>
        <end position="162"/>
    </location>
</feature>
<keyword evidence="4" id="KW-1185">Reference proteome</keyword>
<dbReference type="Proteomes" id="UP000242313">
    <property type="component" value="Unassembled WGS sequence"/>
</dbReference>
<accession>A0A2A3MIJ0</accession>
<keyword evidence="1" id="KW-0472">Membrane</keyword>
<dbReference type="AlphaFoldDB" id="A0A2A3MIJ0"/>